<keyword evidence="5" id="KW-0493">Microtubule</keyword>
<protein>
    <recommendedName>
        <fullName evidence="12">Autophagy-related protein</fullName>
    </recommendedName>
</protein>
<keyword evidence="6" id="KW-0833">Ubl conjugation pathway</keyword>
<accession>A0A2N9H664</accession>
<evidence type="ECO:0000256" key="8">
    <source>
        <dbReference type="ARBA" id="ARBA00023136"/>
    </source>
</evidence>
<evidence type="ECO:0000256" key="1">
    <source>
        <dbReference type="ARBA" id="ARBA00003307"/>
    </source>
</evidence>
<dbReference type="CDD" id="cd16128">
    <property type="entry name" value="Ubl_ATG8"/>
    <property type="match status" value="1"/>
</dbReference>
<dbReference type="GO" id="GO:0016020">
    <property type="term" value="C:membrane"/>
    <property type="evidence" value="ECO:0007669"/>
    <property type="project" value="UniProtKB-SubCell"/>
</dbReference>
<comment type="subcellular location">
    <subcellularLocation>
        <location evidence="2">Cytoplasm</location>
        <location evidence="2">Cytoskeleton</location>
    </subcellularLocation>
    <subcellularLocation>
        <location evidence="3">Membrane</location>
    </subcellularLocation>
</comment>
<keyword evidence="9" id="KW-0206">Cytoskeleton</keyword>
<evidence type="ECO:0000256" key="6">
    <source>
        <dbReference type="ARBA" id="ARBA00022786"/>
    </source>
</evidence>
<proteinExistence type="inferred from homology"/>
<evidence type="ECO:0000256" key="12">
    <source>
        <dbReference type="RuleBase" id="RU004384"/>
    </source>
</evidence>
<dbReference type="GO" id="GO:0005874">
    <property type="term" value="C:microtubule"/>
    <property type="evidence" value="ECO:0007669"/>
    <property type="project" value="UniProtKB-KW"/>
</dbReference>
<evidence type="ECO:0000256" key="11">
    <source>
        <dbReference type="PIRSR" id="PIRSR604241-50"/>
    </source>
</evidence>
<feature type="lipid moiety-binding region" description="Phosphatidylserine amidated glycine; alternate" evidence="11">
    <location>
        <position position="162"/>
    </location>
</feature>
<comment type="similarity">
    <text evidence="4 12">Belongs to the ATG8 family.</text>
</comment>
<dbReference type="GO" id="GO:0006914">
    <property type="term" value="P:autophagy"/>
    <property type="evidence" value="ECO:0007669"/>
    <property type="project" value="UniProtKB-KW"/>
</dbReference>
<dbReference type="Pfam" id="PF02991">
    <property type="entry name" value="ATG8"/>
    <property type="match status" value="1"/>
</dbReference>
<evidence type="ECO:0000256" key="2">
    <source>
        <dbReference type="ARBA" id="ARBA00004245"/>
    </source>
</evidence>
<keyword evidence="12" id="KW-0072">Autophagy</keyword>
<keyword evidence="8" id="KW-0472">Membrane</keyword>
<dbReference type="InterPro" id="IPR004241">
    <property type="entry name" value="Atg8-like"/>
</dbReference>
<evidence type="ECO:0000256" key="5">
    <source>
        <dbReference type="ARBA" id="ARBA00022701"/>
    </source>
</evidence>
<keyword evidence="9" id="KW-0963">Cytoplasm</keyword>
<comment type="function">
    <text evidence="1">Ubiquitin-like modifier involved in autophagosomes formation. May mediate the delivery of the autophagosomes to the vacuole via the microtubule cytoskeleton.</text>
</comment>
<evidence type="ECO:0000256" key="10">
    <source>
        <dbReference type="ARBA" id="ARBA00023288"/>
    </source>
</evidence>
<name>A0A2N9H664_FAGSY</name>
<dbReference type="SUPFAM" id="SSF54236">
    <property type="entry name" value="Ubiquitin-like"/>
    <property type="match status" value="1"/>
</dbReference>
<evidence type="ECO:0000256" key="3">
    <source>
        <dbReference type="ARBA" id="ARBA00004370"/>
    </source>
</evidence>
<organism evidence="13">
    <name type="scientific">Fagus sylvatica</name>
    <name type="common">Beechnut</name>
    <dbReference type="NCBI Taxonomy" id="28930"/>
    <lineage>
        <taxon>Eukaryota</taxon>
        <taxon>Viridiplantae</taxon>
        <taxon>Streptophyta</taxon>
        <taxon>Embryophyta</taxon>
        <taxon>Tracheophyta</taxon>
        <taxon>Spermatophyta</taxon>
        <taxon>Magnoliopsida</taxon>
        <taxon>eudicotyledons</taxon>
        <taxon>Gunneridae</taxon>
        <taxon>Pentapetalae</taxon>
        <taxon>rosids</taxon>
        <taxon>fabids</taxon>
        <taxon>Fagales</taxon>
        <taxon>Fagaceae</taxon>
        <taxon>Fagus</taxon>
    </lineage>
</organism>
<dbReference type="EMBL" id="OIVN01002868">
    <property type="protein sequence ID" value="SPD07054.1"/>
    <property type="molecule type" value="Genomic_DNA"/>
</dbReference>
<evidence type="ECO:0000256" key="9">
    <source>
        <dbReference type="ARBA" id="ARBA00023212"/>
    </source>
</evidence>
<keyword evidence="10 11" id="KW-0449">Lipoprotein</keyword>
<dbReference type="Gene3D" id="3.10.20.90">
    <property type="entry name" value="Phosphatidylinositol 3-kinase Catalytic Subunit, Chain A, domain 1"/>
    <property type="match status" value="1"/>
</dbReference>
<evidence type="ECO:0000256" key="7">
    <source>
        <dbReference type="ARBA" id="ARBA00022927"/>
    </source>
</evidence>
<evidence type="ECO:0000313" key="13">
    <source>
        <dbReference type="EMBL" id="SPD07054.1"/>
    </source>
</evidence>
<dbReference type="PANTHER" id="PTHR10969">
    <property type="entry name" value="MICROTUBULE-ASSOCIATED PROTEINS 1A/1B LIGHT CHAIN 3-RELATED"/>
    <property type="match status" value="1"/>
</dbReference>
<keyword evidence="7" id="KW-0813">Transport</keyword>
<gene>
    <name evidence="13" type="ORF">FSB_LOCUS34936</name>
</gene>
<reference evidence="13" key="1">
    <citation type="submission" date="2018-02" db="EMBL/GenBank/DDBJ databases">
        <authorList>
            <person name="Cohen D.B."/>
            <person name="Kent A.D."/>
        </authorList>
    </citation>
    <scope>NUCLEOTIDE SEQUENCE</scope>
</reference>
<dbReference type="AlphaFoldDB" id="A0A2N9H664"/>
<dbReference type="GO" id="GO:0015031">
    <property type="term" value="P:protein transport"/>
    <property type="evidence" value="ECO:0007669"/>
    <property type="project" value="UniProtKB-KW"/>
</dbReference>
<sequence>MAKNSFKLEHPLGLFGFDSVCMFPFWVDGIEEERRQAESGRIREKYPDRVPVIVEKAERSDIPDIDKKKTWKVPVLVLTSYSNGNLEGGIHSARYLVPADLTVGQFVYVVRKRIKLSSEKAIFVFVKNTLPPTAALMSAIYEENKDEDGFLYMTYSGENTFGSV</sequence>
<evidence type="ECO:0000256" key="4">
    <source>
        <dbReference type="ARBA" id="ARBA00007293"/>
    </source>
</evidence>
<dbReference type="InterPro" id="IPR029071">
    <property type="entry name" value="Ubiquitin-like_domsf"/>
</dbReference>
<keyword evidence="7" id="KW-0653">Protein transport</keyword>
<dbReference type="GO" id="GO:0005776">
    <property type="term" value="C:autophagosome"/>
    <property type="evidence" value="ECO:0007669"/>
    <property type="project" value="UniProtKB-ARBA"/>
</dbReference>